<name>A0A2M7XLK7_9BACT</name>
<keyword evidence="2" id="KW-0472">Membrane</keyword>
<evidence type="ECO:0000313" key="4">
    <source>
        <dbReference type="Proteomes" id="UP000230062"/>
    </source>
</evidence>
<keyword evidence="2" id="KW-0812">Transmembrane</keyword>
<feature type="transmembrane region" description="Helical" evidence="2">
    <location>
        <begin position="95"/>
        <end position="115"/>
    </location>
</feature>
<gene>
    <name evidence="3" type="ORF">CO169_01710</name>
</gene>
<organism evidence="3 4">
    <name type="scientific">Candidatus Shapirobacteria bacterium CG_4_9_14_3_um_filter_39_13</name>
    <dbReference type="NCBI Taxonomy" id="1974479"/>
    <lineage>
        <taxon>Bacteria</taxon>
        <taxon>Candidatus Shapironibacteriota</taxon>
    </lineage>
</organism>
<evidence type="ECO:0000313" key="3">
    <source>
        <dbReference type="EMBL" id="PJA49553.1"/>
    </source>
</evidence>
<comment type="caution">
    <text evidence="3">The sequence shown here is derived from an EMBL/GenBank/DDBJ whole genome shotgun (WGS) entry which is preliminary data.</text>
</comment>
<evidence type="ECO:0000256" key="1">
    <source>
        <dbReference type="SAM" id="MobiDB-lite"/>
    </source>
</evidence>
<feature type="region of interest" description="Disordered" evidence="1">
    <location>
        <begin position="1"/>
        <end position="90"/>
    </location>
</feature>
<dbReference type="EMBL" id="PFWP01000048">
    <property type="protein sequence ID" value="PJA49553.1"/>
    <property type="molecule type" value="Genomic_DNA"/>
</dbReference>
<accession>A0A2M7XLK7</accession>
<sequence>MDNLPIDKNQPVDNNQNVTNDNPPVTLPETPLIPTAEIPPEKKPETTPPSPEEQPKPEEQPIEIGSLEQPAFTSYTQGATDDDSKSKKGKKIKTIASVLGLLLIIAALPLTVLLVKQRQEIRKEAAGTDKSGSISFCGITVSPGSHNEQNGVYTFNYSITGSGHTVEVHEYGCACSDGNRETCGSGSGSCSTNKYTQTTPISRTITVRQPAGDCGTFQADVFVLSVDGRSECHNN</sequence>
<dbReference type="AlphaFoldDB" id="A0A2M7XLK7"/>
<dbReference type="Proteomes" id="UP000230062">
    <property type="component" value="Unassembled WGS sequence"/>
</dbReference>
<proteinExistence type="predicted"/>
<evidence type="ECO:0000256" key="2">
    <source>
        <dbReference type="SAM" id="Phobius"/>
    </source>
</evidence>
<keyword evidence="2" id="KW-1133">Transmembrane helix</keyword>
<feature type="compositionally biased region" description="Polar residues" evidence="1">
    <location>
        <begin position="11"/>
        <end position="23"/>
    </location>
</feature>
<protein>
    <submittedName>
        <fullName evidence="3">Uncharacterized protein</fullName>
    </submittedName>
</protein>
<reference evidence="4" key="1">
    <citation type="submission" date="2017-09" db="EMBL/GenBank/DDBJ databases">
        <title>Depth-based differentiation of microbial function through sediment-hosted aquifers and enrichment of novel symbionts in the deep terrestrial subsurface.</title>
        <authorList>
            <person name="Probst A.J."/>
            <person name="Ladd B."/>
            <person name="Jarett J.K."/>
            <person name="Geller-Mcgrath D.E."/>
            <person name="Sieber C.M.K."/>
            <person name="Emerson J.B."/>
            <person name="Anantharaman K."/>
            <person name="Thomas B.C."/>
            <person name="Malmstrom R."/>
            <person name="Stieglmeier M."/>
            <person name="Klingl A."/>
            <person name="Woyke T."/>
            <person name="Ryan C.M."/>
            <person name="Banfield J.F."/>
        </authorList>
    </citation>
    <scope>NUCLEOTIDE SEQUENCE [LARGE SCALE GENOMIC DNA]</scope>
</reference>